<dbReference type="OrthoDB" id="9802676at2"/>
<reference evidence="5" key="1">
    <citation type="submission" date="2017-12" db="EMBL/GenBank/DDBJ databases">
        <title>Genomic analysis of Paracoccus sp. CBA4604.</title>
        <authorList>
            <person name="Roh S.W."/>
            <person name="Kim J.Y."/>
            <person name="Kim J.S."/>
        </authorList>
    </citation>
    <scope>NUCLEOTIDE SEQUENCE [LARGE SCALE GENOMIC DNA]</scope>
    <source>
        <strain evidence="5">CBA4604</strain>
    </source>
</reference>
<dbReference type="PANTHER" id="PTHR11079">
    <property type="entry name" value="CYTOSINE DEAMINASE FAMILY MEMBER"/>
    <property type="match status" value="1"/>
</dbReference>
<dbReference type="RefSeq" id="WP_101499190.1">
    <property type="nucleotide sequence ID" value="NZ_CP025583.1"/>
</dbReference>
<organism evidence="4 5">
    <name type="scientific">Paracoccus jeotgali</name>
    <dbReference type="NCBI Taxonomy" id="2065379"/>
    <lineage>
        <taxon>Bacteria</taxon>
        <taxon>Pseudomonadati</taxon>
        <taxon>Pseudomonadota</taxon>
        <taxon>Alphaproteobacteria</taxon>
        <taxon>Rhodobacterales</taxon>
        <taxon>Paracoccaceae</taxon>
        <taxon>Paracoccus</taxon>
    </lineage>
</organism>
<dbReference type="PROSITE" id="PS51747">
    <property type="entry name" value="CYT_DCMP_DEAMINASES_2"/>
    <property type="match status" value="1"/>
</dbReference>
<protein>
    <submittedName>
        <fullName evidence="4">Nucleoside deaminase</fullName>
    </submittedName>
</protein>
<dbReference type="InterPro" id="IPR002125">
    <property type="entry name" value="CMP_dCMP_dom"/>
</dbReference>
<dbReference type="PANTHER" id="PTHR11079:SF161">
    <property type="entry name" value="CMP_DCMP-TYPE DEAMINASE DOMAIN-CONTAINING PROTEIN"/>
    <property type="match status" value="1"/>
</dbReference>
<gene>
    <name evidence="4" type="ORF">CYR75_05630</name>
</gene>
<dbReference type="Gene3D" id="3.40.140.10">
    <property type="entry name" value="Cytidine Deaminase, domain 2"/>
    <property type="match status" value="1"/>
</dbReference>
<evidence type="ECO:0000259" key="3">
    <source>
        <dbReference type="PROSITE" id="PS51747"/>
    </source>
</evidence>
<dbReference type="CDD" id="cd01285">
    <property type="entry name" value="nucleoside_deaminase"/>
    <property type="match status" value="1"/>
</dbReference>
<evidence type="ECO:0000256" key="2">
    <source>
        <dbReference type="ARBA" id="ARBA00022833"/>
    </source>
</evidence>
<dbReference type="GO" id="GO:0047974">
    <property type="term" value="F:guanosine deaminase activity"/>
    <property type="evidence" value="ECO:0007669"/>
    <property type="project" value="TreeGrafter"/>
</dbReference>
<dbReference type="AlphaFoldDB" id="A0A2K9MDW3"/>
<name>A0A2K9MDW3_9RHOB</name>
<dbReference type="Proteomes" id="UP000234882">
    <property type="component" value="Chromosome"/>
</dbReference>
<dbReference type="GO" id="GO:0006152">
    <property type="term" value="P:purine nucleoside catabolic process"/>
    <property type="evidence" value="ECO:0007669"/>
    <property type="project" value="TreeGrafter"/>
</dbReference>
<dbReference type="PROSITE" id="PS00903">
    <property type="entry name" value="CYT_DCMP_DEAMINASES_1"/>
    <property type="match status" value="1"/>
</dbReference>
<dbReference type="SUPFAM" id="SSF53927">
    <property type="entry name" value="Cytidine deaminase-like"/>
    <property type="match status" value="1"/>
</dbReference>
<evidence type="ECO:0000313" key="4">
    <source>
        <dbReference type="EMBL" id="AUM73838.1"/>
    </source>
</evidence>
<feature type="domain" description="CMP/dCMP-type deaminase" evidence="3">
    <location>
        <begin position="1"/>
        <end position="114"/>
    </location>
</feature>
<keyword evidence="1" id="KW-0479">Metal-binding</keyword>
<dbReference type="EMBL" id="CP025583">
    <property type="protein sequence ID" value="AUM73838.1"/>
    <property type="molecule type" value="Genomic_DNA"/>
</dbReference>
<evidence type="ECO:0000313" key="5">
    <source>
        <dbReference type="Proteomes" id="UP000234882"/>
    </source>
</evidence>
<accession>A0A2K9MDW3</accession>
<dbReference type="InterPro" id="IPR016192">
    <property type="entry name" value="APOBEC/CMP_deaminase_Zn-bd"/>
</dbReference>
<dbReference type="Pfam" id="PF00383">
    <property type="entry name" value="dCMP_cyt_deam_1"/>
    <property type="match status" value="1"/>
</dbReference>
<evidence type="ECO:0000256" key="1">
    <source>
        <dbReference type="ARBA" id="ARBA00022723"/>
    </source>
</evidence>
<proteinExistence type="predicted"/>
<keyword evidence="2" id="KW-0862">Zinc</keyword>
<sequence>MSDQSFMDEAIAAARENVAAGGQPFGAVLIKDGRIVARAANRMEADHDPTAHAELLAVREAGAALGTIDLSGATVYASGQPCPMCLAAMRVAGISRVVYAYSNENGAPFGLSSAAATKALSPPIDEQSWARIERLPPPDAEAPELYKAWAERKGKS</sequence>
<dbReference type="GO" id="GO:0008270">
    <property type="term" value="F:zinc ion binding"/>
    <property type="evidence" value="ECO:0007669"/>
    <property type="project" value="InterPro"/>
</dbReference>
<keyword evidence="5" id="KW-1185">Reference proteome</keyword>
<dbReference type="InterPro" id="IPR016193">
    <property type="entry name" value="Cytidine_deaminase-like"/>
</dbReference>
<dbReference type="KEGG" id="paru:CYR75_05630"/>